<name>A0A5S4G812_9ACTN</name>
<dbReference type="Gene3D" id="1.10.10.10">
    <property type="entry name" value="Winged helix-like DNA-binding domain superfamily/Winged helix DNA-binding domain"/>
    <property type="match status" value="1"/>
</dbReference>
<accession>A0A5S4G812</accession>
<dbReference type="InterPro" id="IPR039422">
    <property type="entry name" value="MarR/SlyA-like"/>
</dbReference>
<evidence type="ECO:0000313" key="6">
    <source>
        <dbReference type="EMBL" id="TMR28674.1"/>
    </source>
</evidence>
<organism evidence="6 7">
    <name type="scientific">Nonomuraea zeae</name>
    <dbReference type="NCBI Taxonomy" id="1642303"/>
    <lineage>
        <taxon>Bacteria</taxon>
        <taxon>Bacillati</taxon>
        <taxon>Actinomycetota</taxon>
        <taxon>Actinomycetes</taxon>
        <taxon>Streptosporangiales</taxon>
        <taxon>Streptosporangiaceae</taxon>
        <taxon>Nonomuraea</taxon>
    </lineage>
</organism>
<dbReference type="SMART" id="SM00347">
    <property type="entry name" value="HTH_MARR"/>
    <property type="match status" value="1"/>
</dbReference>
<dbReference type="GO" id="GO:0006950">
    <property type="term" value="P:response to stress"/>
    <property type="evidence" value="ECO:0007669"/>
    <property type="project" value="TreeGrafter"/>
</dbReference>
<dbReference type="InterPro" id="IPR036390">
    <property type="entry name" value="WH_DNA-bd_sf"/>
</dbReference>
<evidence type="ECO:0000313" key="7">
    <source>
        <dbReference type="Proteomes" id="UP000306628"/>
    </source>
</evidence>
<dbReference type="PANTHER" id="PTHR33164">
    <property type="entry name" value="TRANSCRIPTIONAL REGULATOR, MARR FAMILY"/>
    <property type="match status" value="1"/>
</dbReference>
<feature type="domain" description="HTH marR-type" evidence="5">
    <location>
        <begin position="1"/>
        <end position="144"/>
    </location>
</feature>
<evidence type="ECO:0000256" key="1">
    <source>
        <dbReference type="ARBA" id="ARBA00023015"/>
    </source>
</evidence>
<evidence type="ECO:0000256" key="2">
    <source>
        <dbReference type="ARBA" id="ARBA00023125"/>
    </source>
</evidence>
<evidence type="ECO:0000256" key="4">
    <source>
        <dbReference type="SAM" id="MobiDB-lite"/>
    </source>
</evidence>
<gene>
    <name evidence="6" type="ORF">ETD85_35060</name>
</gene>
<reference evidence="6 7" key="1">
    <citation type="submission" date="2019-05" db="EMBL/GenBank/DDBJ databases">
        <title>Draft genome sequence of Nonomuraea zeae DSM 100528.</title>
        <authorList>
            <person name="Saricaoglu S."/>
            <person name="Isik K."/>
        </authorList>
    </citation>
    <scope>NUCLEOTIDE SEQUENCE [LARGE SCALE GENOMIC DNA]</scope>
    <source>
        <strain evidence="6 7">DSM 100528</strain>
    </source>
</reference>
<dbReference type="InterPro" id="IPR000835">
    <property type="entry name" value="HTH_MarR-typ"/>
</dbReference>
<dbReference type="RefSeq" id="WP_138694110.1">
    <property type="nucleotide sequence ID" value="NZ_JBHSAZ010000002.1"/>
</dbReference>
<comment type="caution">
    <text evidence="6">The sequence shown here is derived from an EMBL/GenBank/DDBJ whole genome shotgun (WGS) entry which is preliminary data.</text>
</comment>
<keyword evidence="3" id="KW-0804">Transcription</keyword>
<dbReference type="SUPFAM" id="SSF46785">
    <property type="entry name" value="Winged helix' DNA-binding domain"/>
    <property type="match status" value="1"/>
</dbReference>
<dbReference type="PROSITE" id="PS01117">
    <property type="entry name" value="HTH_MARR_1"/>
    <property type="match status" value="1"/>
</dbReference>
<dbReference type="GO" id="GO:0003677">
    <property type="term" value="F:DNA binding"/>
    <property type="evidence" value="ECO:0007669"/>
    <property type="project" value="UniProtKB-KW"/>
</dbReference>
<evidence type="ECO:0000256" key="3">
    <source>
        <dbReference type="ARBA" id="ARBA00023163"/>
    </source>
</evidence>
<evidence type="ECO:0000259" key="5">
    <source>
        <dbReference type="PROSITE" id="PS50995"/>
    </source>
</evidence>
<feature type="region of interest" description="Disordered" evidence="4">
    <location>
        <begin position="146"/>
        <end position="169"/>
    </location>
</feature>
<dbReference type="InterPro" id="IPR023187">
    <property type="entry name" value="Tscrpt_reg_MarR-type_CS"/>
</dbReference>
<dbReference type="AlphaFoldDB" id="A0A5S4G812"/>
<dbReference type="EMBL" id="VCKX01000137">
    <property type="protein sequence ID" value="TMR28674.1"/>
    <property type="molecule type" value="Genomic_DNA"/>
</dbReference>
<protein>
    <submittedName>
        <fullName evidence="6">MarR family transcriptional regulator</fullName>
    </submittedName>
</protein>
<dbReference type="PROSITE" id="PS50995">
    <property type="entry name" value="HTH_MARR_2"/>
    <property type="match status" value="1"/>
</dbReference>
<dbReference type="PANTHER" id="PTHR33164:SF99">
    <property type="entry name" value="MARR FAMILY REGULATORY PROTEIN"/>
    <property type="match status" value="1"/>
</dbReference>
<dbReference type="OrthoDB" id="122135at2"/>
<sequence>MRRSRRKQEEPDLGVLSSRTLFSLQRELFAALAEQGHPGLRPRYGAVLAYLDEEGSRATDLAAQSGQHKQVIGTLVDELEALGYVERQPDPADRRAKLIVPTEKGRDHMAKSDAILASMEAAHARAVGEQAYADFKRVFKLIAERQTAGGGTDASGEPETALGGSALAQ</sequence>
<keyword evidence="1" id="KW-0805">Transcription regulation</keyword>
<keyword evidence="7" id="KW-1185">Reference proteome</keyword>
<dbReference type="Proteomes" id="UP000306628">
    <property type="component" value="Unassembled WGS sequence"/>
</dbReference>
<keyword evidence="2" id="KW-0238">DNA-binding</keyword>
<dbReference type="InterPro" id="IPR036388">
    <property type="entry name" value="WH-like_DNA-bd_sf"/>
</dbReference>
<dbReference type="Pfam" id="PF12802">
    <property type="entry name" value="MarR_2"/>
    <property type="match status" value="1"/>
</dbReference>
<proteinExistence type="predicted"/>
<dbReference type="GO" id="GO:0003700">
    <property type="term" value="F:DNA-binding transcription factor activity"/>
    <property type="evidence" value="ECO:0007669"/>
    <property type="project" value="InterPro"/>
</dbReference>